<evidence type="ECO:0000313" key="3">
    <source>
        <dbReference type="Proteomes" id="UP000198534"/>
    </source>
</evidence>
<keyword evidence="3" id="KW-1185">Reference proteome</keyword>
<dbReference type="PROSITE" id="PS50921">
    <property type="entry name" value="ANTAR"/>
    <property type="match status" value="1"/>
</dbReference>
<reference evidence="2 3" key="1">
    <citation type="submission" date="2016-10" db="EMBL/GenBank/DDBJ databases">
        <authorList>
            <person name="de Groot N.N."/>
        </authorList>
    </citation>
    <scope>NUCLEOTIDE SEQUENCE [LARGE SCALE GENOMIC DNA]</scope>
    <source>
        <strain evidence="2 3">DSM 45610</strain>
    </source>
</reference>
<dbReference type="GO" id="GO:0003723">
    <property type="term" value="F:RNA binding"/>
    <property type="evidence" value="ECO:0007669"/>
    <property type="project" value="InterPro"/>
</dbReference>
<dbReference type="Proteomes" id="UP000198534">
    <property type="component" value="Unassembled WGS sequence"/>
</dbReference>
<dbReference type="InterPro" id="IPR005561">
    <property type="entry name" value="ANTAR"/>
</dbReference>
<dbReference type="Gene3D" id="1.10.10.10">
    <property type="entry name" value="Winged helix-like DNA-binding domain superfamily/Winged helix DNA-binding domain"/>
    <property type="match status" value="1"/>
</dbReference>
<protein>
    <submittedName>
        <fullName evidence="2">ANTAR domain-containing protein</fullName>
    </submittedName>
</protein>
<name>A0A1H3A380_9BACL</name>
<feature type="domain" description="ANTAR" evidence="1">
    <location>
        <begin position="118"/>
        <end position="179"/>
    </location>
</feature>
<evidence type="ECO:0000259" key="1">
    <source>
        <dbReference type="PROSITE" id="PS50921"/>
    </source>
</evidence>
<gene>
    <name evidence="2" type="ORF">SAMN05444487_11297</name>
</gene>
<accession>A0A1H3A380</accession>
<dbReference type="AlphaFoldDB" id="A0A1H3A380"/>
<dbReference type="SUPFAM" id="SSF52172">
    <property type="entry name" value="CheY-like"/>
    <property type="match status" value="1"/>
</dbReference>
<sequence length="196" mass="22785">MVLTLLLSSKDDNLSKDDCKQILTSADCQVQHGSIDNLSGLSPDVDAIIIQSLFPSTSLSKEQMKILLHFPLLWYWEGASPDISPEETHHFDGLLFPNMPSESVRLTLNNSLRNHRHRILLQKDNDKLAYQLEERRWVDRAKSILREERNITEQEAYTFLRKQAMDERRRLPEVAASLVQFHKMLEKPREAEHIRG</sequence>
<dbReference type="InterPro" id="IPR011006">
    <property type="entry name" value="CheY-like_superfamily"/>
</dbReference>
<organism evidence="2 3">
    <name type="scientific">Marininema mesophilum</name>
    <dbReference type="NCBI Taxonomy" id="1048340"/>
    <lineage>
        <taxon>Bacteria</taxon>
        <taxon>Bacillati</taxon>
        <taxon>Bacillota</taxon>
        <taxon>Bacilli</taxon>
        <taxon>Bacillales</taxon>
        <taxon>Thermoactinomycetaceae</taxon>
        <taxon>Marininema</taxon>
    </lineage>
</organism>
<dbReference type="InterPro" id="IPR036388">
    <property type="entry name" value="WH-like_DNA-bd_sf"/>
</dbReference>
<proteinExistence type="predicted"/>
<evidence type="ECO:0000313" key="2">
    <source>
        <dbReference type="EMBL" id="SDX23664.1"/>
    </source>
</evidence>
<dbReference type="SMART" id="SM01012">
    <property type="entry name" value="ANTAR"/>
    <property type="match status" value="1"/>
</dbReference>
<dbReference type="Pfam" id="PF03861">
    <property type="entry name" value="ANTAR"/>
    <property type="match status" value="1"/>
</dbReference>
<dbReference type="STRING" id="1048340.SAMN05444487_11297"/>
<dbReference type="EMBL" id="FNNQ01000012">
    <property type="protein sequence ID" value="SDX23664.1"/>
    <property type="molecule type" value="Genomic_DNA"/>
</dbReference>